<accession>A0A238JYJ4</accession>
<proteinExistence type="predicted"/>
<evidence type="ECO:0000256" key="1">
    <source>
        <dbReference type="SAM" id="Phobius"/>
    </source>
</evidence>
<dbReference type="EMBL" id="FXYE01000001">
    <property type="protein sequence ID" value="SMX34912.1"/>
    <property type="molecule type" value="Genomic_DNA"/>
</dbReference>
<organism evidence="2 3">
    <name type="scientific">Actibacterium lipolyticum</name>
    <dbReference type="NCBI Taxonomy" id="1524263"/>
    <lineage>
        <taxon>Bacteria</taxon>
        <taxon>Pseudomonadati</taxon>
        <taxon>Pseudomonadota</taxon>
        <taxon>Alphaproteobacteria</taxon>
        <taxon>Rhodobacterales</taxon>
        <taxon>Roseobacteraceae</taxon>
        <taxon>Actibacterium</taxon>
    </lineage>
</organism>
<dbReference type="RefSeq" id="WP_093966650.1">
    <property type="nucleotide sequence ID" value="NZ_FXYE01000001.1"/>
</dbReference>
<protein>
    <submittedName>
        <fullName evidence="2">Uncharacterized protein</fullName>
    </submittedName>
</protein>
<sequence length="44" mass="4846">MGRILKGLVILLIIGFIGLVGYAYLGDMRPERQTISEPVTLDVN</sequence>
<keyword evidence="1" id="KW-1133">Transmembrane helix</keyword>
<gene>
    <name evidence="2" type="ORF">COL8621_01554</name>
</gene>
<name>A0A238JYJ4_9RHOB</name>
<dbReference type="Proteomes" id="UP000202922">
    <property type="component" value="Unassembled WGS sequence"/>
</dbReference>
<keyword evidence="1" id="KW-0472">Membrane</keyword>
<keyword evidence="1" id="KW-0812">Transmembrane</keyword>
<evidence type="ECO:0000313" key="3">
    <source>
        <dbReference type="Proteomes" id="UP000202922"/>
    </source>
</evidence>
<evidence type="ECO:0000313" key="2">
    <source>
        <dbReference type="EMBL" id="SMX34912.1"/>
    </source>
</evidence>
<dbReference type="AlphaFoldDB" id="A0A238JYJ4"/>
<keyword evidence="3" id="KW-1185">Reference proteome</keyword>
<reference evidence="3" key="1">
    <citation type="submission" date="2017-05" db="EMBL/GenBank/DDBJ databases">
        <authorList>
            <person name="Rodrigo-Torres L."/>
            <person name="Arahal R. D."/>
            <person name="Lucena T."/>
        </authorList>
    </citation>
    <scope>NUCLEOTIDE SEQUENCE [LARGE SCALE GENOMIC DNA]</scope>
    <source>
        <strain evidence="3">CECT 8621</strain>
    </source>
</reference>
<feature type="transmembrane region" description="Helical" evidence="1">
    <location>
        <begin position="7"/>
        <end position="25"/>
    </location>
</feature>